<comment type="caution">
    <text evidence="2">The sequence shown here is derived from an EMBL/GenBank/DDBJ whole genome shotgun (WGS) entry which is preliminary data.</text>
</comment>
<name>A0A7J6VRG3_THATH</name>
<protein>
    <submittedName>
        <fullName evidence="2">Uncharacterized protein</fullName>
    </submittedName>
</protein>
<reference evidence="2 3" key="1">
    <citation type="submission" date="2020-06" db="EMBL/GenBank/DDBJ databases">
        <title>Transcriptomic and genomic resources for Thalictrum thalictroides and T. hernandezii: Facilitating candidate gene discovery in an emerging model plant lineage.</title>
        <authorList>
            <person name="Arias T."/>
            <person name="Riano-Pachon D.M."/>
            <person name="Di Stilio V.S."/>
        </authorList>
    </citation>
    <scope>NUCLEOTIDE SEQUENCE [LARGE SCALE GENOMIC DNA]</scope>
    <source>
        <strain evidence="3">cv. WT478/WT964</strain>
        <tissue evidence="2">Leaves</tissue>
    </source>
</reference>
<gene>
    <name evidence="2" type="ORF">FRX31_023061</name>
</gene>
<feature type="compositionally biased region" description="Basic and acidic residues" evidence="1">
    <location>
        <begin position="67"/>
        <end position="85"/>
    </location>
</feature>
<sequence>MEQSINIDIELKYFQCSVMGNCISACCIYLIDSVFDQEGSRLRADYEATWDRNDLRDTLQRTARNQIPERSHMQLTDTRHYDKTSRSQPQIGRFGSNDVHPKRFKE</sequence>
<dbReference type="EMBL" id="JABWDY010028114">
    <property type="protein sequence ID" value="KAF5187351.1"/>
    <property type="molecule type" value="Genomic_DNA"/>
</dbReference>
<proteinExistence type="predicted"/>
<evidence type="ECO:0000256" key="1">
    <source>
        <dbReference type="SAM" id="MobiDB-lite"/>
    </source>
</evidence>
<dbReference type="OrthoDB" id="1918237at2759"/>
<organism evidence="2 3">
    <name type="scientific">Thalictrum thalictroides</name>
    <name type="common">Rue-anemone</name>
    <name type="synonym">Anemone thalictroides</name>
    <dbReference type="NCBI Taxonomy" id="46969"/>
    <lineage>
        <taxon>Eukaryota</taxon>
        <taxon>Viridiplantae</taxon>
        <taxon>Streptophyta</taxon>
        <taxon>Embryophyta</taxon>
        <taxon>Tracheophyta</taxon>
        <taxon>Spermatophyta</taxon>
        <taxon>Magnoliopsida</taxon>
        <taxon>Ranunculales</taxon>
        <taxon>Ranunculaceae</taxon>
        <taxon>Thalictroideae</taxon>
        <taxon>Thalictrum</taxon>
    </lineage>
</organism>
<feature type="region of interest" description="Disordered" evidence="1">
    <location>
        <begin position="59"/>
        <end position="106"/>
    </location>
</feature>
<dbReference type="AlphaFoldDB" id="A0A7J6VRG3"/>
<evidence type="ECO:0000313" key="3">
    <source>
        <dbReference type="Proteomes" id="UP000554482"/>
    </source>
</evidence>
<keyword evidence="3" id="KW-1185">Reference proteome</keyword>
<accession>A0A7J6VRG3</accession>
<dbReference type="Proteomes" id="UP000554482">
    <property type="component" value="Unassembled WGS sequence"/>
</dbReference>
<evidence type="ECO:0000313" key="2">
    <source>
        <dbReference type="EMBL" id="KAF5187351.1"/>
    </source>
</evidence>